<name>A0A330LAJ3_9BACT</name>
<dbReference type="Proteomes" id="UP000248168">
    <property type="component" value="Unassembled WGS sequence"/>
</dbReference>
<evidence type="ECO:0000256" key="2">
    <source>
        <dbReference type="SAM" id="SignalP"/>
    </source>
</evidence>
<feature type="region of interest" description="Disordered" evidence="1">
    <location>
        <begin position="149"/>
        <end position="170"/>
    </location>
</feature>
<accession>A0A330LAJ3</accession>
<proteinExistence type="predicted"/>
<evidence type="ECO:0000313" key="4">
    <source>
        <dbReference type="Proteomes" id="UP000248168"/>
    </source>
</evidence>
<reference evidence="4" key="1">
    <citation type="submission" date="2018-04" db="EMBL/GenBank/DDBJ databases">
        <authorList>
            <person name="Lucker S."/>
            <person name="Sakoula D."/>
        </authorList>
    </citation>
    <scope>NUCLEOTIDE SEQUENCE [LARGE SCALE GENOMIC DNA]</scope>
</reference>
<keyword evidence="2" id="KW-0732">Signal</keyword>
<feature type="chain" id="PRO_5016335250" description="SPOR domain-containing protein" evidence="2">
    <location>
        <begin position="32"/>
        <end position="292"/>
    </location>
</feature>
<evidence type="ECO:0008006" key="5">
    <source>
        <dbReference type="Google" id="ProtNLM"/>
    </source>
</evidence>
<protein>
    <recommendedName>
        <fullName evidence="5">SPOR domain-containing protein</fullName>
    </recommendedName>
</protein>
<organism evidence="3 4">
    <name type="scientific">Nitrospira lenta</name>
    <dbReference type="NCBI Taxonomy" id="1436998"/>
    <lineage>
        <taxon>Bacteria</taxon>
        <taxon>Pseudomonadati</taxon>
        <taxon>Nitrospirota</taxon>
        <taxon>Nitrospiria</taxon>
        <taxon>Nitrospirales</taxon>
        <taxon>Nitrospiraceae</taxon>
        <taxon>Nitrospira</taxon>
    </lineage>
</organism>
<dbReference type="EMBL" id="OUNR01000022">
    <property type="protein sequence ID" value="SPP66768.1"/>
    <property type="molecule type" value="Genomic_DNA"/>
</dbReference>
<dbReference type="InParanoid" id="A0A330LAJ3"/>
<evidence type="ECO:0000313" key="3">
    <source>
        <dbReference type="EMBL" id="SPP66768.1"/>
    </source>
</evidence>
<evidence type="ECO:0000256" key="1">
    <source>
        <dbReference type="SAM" id="MobiDB-lite"/>
    </source>
</evidence>
<keyword evidence="4" id="KW-1185">Reference proteome</keyword>
<dbReference type="AlphaFoldDB" id="A0A330LAJ3"/>
<sequence>MPVREIMRHLFHTVCLFFLIIVFSPPGAASAAGTTPATLLVTDSLASPNQTAMVEARLMSRGPAPTGLGGEPLELLVYGKVVATAVTGEDGTARLPFTPKAQGVIPVQVRVGESMRVAPTEGLGHLAIWERRNPIVAVELAALMAAPQAKPAASDARSKPEPEGTPLPDAADELGKLTQFYYRVMYVVPSASFGGDRFQASESSREWLKLHKFPTGYVLVVPVGEQAFGTAIDALHADGWKTVKTGIGRTKAFAEAFLQRRLDAVMVPEPAKGEAPRKAKVAKEWKEIRKKL</sequence>
<feature type="signal peptide" evidence="2">
    <location>
        <begin position="1"/>
        <end position="31"/>
    </location>
</feature>
<gene>
    <name evidence="3" type="ORF">NITLEN_90023</name>
</gene>